<dbReference type="GO" id="GO:0003677">
    <property type="term" value="F:DNA binding"/>
    <property type="evidence" value="ECO:0007669"/>
    <property type="project" value="UniProtKB-KW"/>
</dbReference>
<keyword evidence="7" id="KW-1185">Reference proteome</keyword>
<dbReference type="PANTHER" id="PTHR30118:SF15">
    <property type="entry name" value="TRANSCRIPTIONAL REGULATORY PROTEIN"/>
    <property type="match status" value="1"/>
</dbReference>
<evidence type="ECO:0000313" key="6">
    <source>
        <dbReference type="EMBL" id="SEG56679.1"/>
    </source>
</evidence>
<dbReference type="GO" id="GO:0003700">
    <property type="term" value="F:DNA-binding transcription factor activity"/>
    <property type="evidence" value="ECO:0007669"/>
    <property type="project" value="InterPro"/>
</dbReference>
<name>A0A1H6B758_9GAMM</name>
<evidence type="ECO:0000256" key="3">
    <source>
        <dbReference type="ARBA" id="ARBA00023125"/>
    </source>
</evidence>
<dbReference type="InterPro" id="IPR036390">
    <property type="entry name" value="WH_DNA-bd_sf"/>
</dbReference>
<dbReference type="InterPro" id="IPR005119">
    <property type="entry name" value="LysR_subst-bd"/>
</dbReference>
<dbReference type="Pfam" id="PF00126">
    <property type="entry name" value="HTH_1"/>
    <property type="match status" value="1"/>
</dbReference>
<evidence type="ECO:0000256" key="4">
    <source>
        <dbReference type="ARBA" id="ARBA00023163"/>
    </source>
</evidence>
<gene>
    <name evidence="6" type="ORF">SAMN05444390_102452</name>
</gene>
<keyword evidence="4" id="KW-0804">Transcription</keyword>
<dbReference type="InterPro" id="IPR000847">
    <property type="entry name" value="LysR_HTH_N"/>
</dbReference>
<protein>
    <submittedName>
        <fullName evidence="6">Transcriptional regulator, LysR family</fullName>
    </submittedName>
</protein>
<proteinExistence type="inferred from homology"/>
<dbReference type="PANTHER" id="PTHR30118">
    <property type="entry name" value="HTH-TYPE TRANSCRIPTIONAL REGULATOR LEUO-RELATED"/>
    <property type="match status" value="1"/>
</dbReference>
<dbReference type="InterPro" id="IPR050389">
    <property type="entry name" value="LysR-type_TF"/>
</dbReference>
<dbReference type="Pfam" id="PF03466">
    <property type="entry name" value="LysR_substrate"/>
    <property type="match status" value="1"/>
</dbReference>
<dbReference type="Proteomes" id="UP000236745">
    <property type="component" value="Unassembled WGS sequence"/>
</dbReference>
<feature type="domain" description="HTH lysR-type" evidence="5">
    <location>
        <begin position="6"/>
        <end position="63"/>
    </location>
</feature>
<dbReference type="Gene3D" id="3.40.190.10">
    <property type="entry name" value="Periplasmic binding protein-like II"/>
    <property type="match status" value="2"/>
</dbReference>
<dbReference type="SUPFAM" id="SSF46785">
    <property type="entry name" value="Winged helix' DNA-binding domain"/>
    <property type="match status" value="1"/>
</dbReference>
<dbReference type="SUPFAM" id="SSF53850">
    <property type="entry name" value="Periplasmic binding protein-like II"/>
    <property type="match status" value="1"/>
</dbReference>
<sequence>MNIKDIDLNLLKVFDAIQTTKSVSEGAALIGLSQPAMSFALSKLRRQFNDQLFVRTAKGMTPTARAMELADPVSRILETVNRELLQEAEFDPARAERTFTFSMSDIGEMVFLPKLLKRLLQVAPGVSIKTLVMPPARLERAMEEGEVDLALGYFPDLVKNGFYQQRLFRHNFATIARADHPVIGDSLSLEQFIEAPHAIVTPQARSQEIFHRMLAKQGIKRNIVLTIPHFMSVPFIVSTSDLIVTLPRAVGTSFAQLANIKVLEPPLENPVFVLKQHWHGRFHKDPANRWMRSLIYELFHEEFPLEDDSEISSPEPWEL</sequence>
<dbReference type="CDD" id="cd08459">
    <property type="entry name" value="PBP2_DntR_NahR_LinR_like"/>
    <property type="match status" value="1"/>
</dbReference>
<evidence type="ECO:0000313" key="7">
    <source>
        <dbReference type="Proteomes" id="UP000236745"/>
    </source>
</evidence>
<keyword evidence="2" id="KW-0805">Transcription regulation</keyword>
<dbReference type="EMBL" id="FNVQ01000002">
    <property type="protein sequence ID" value="SEG56679.1"/>
    <property type="molecule type" value="Genomic_DNA"/>
</dbReference>
<keyword evidence="3" id="KW-0238">DNA-binding</keyword>
<comment type="similarity">
    <text evidence="1">Belongs to the LysR transcriptional regulatory family.</text>
</comment>
<evidence type="ECO:0000259" key="5">
    <source>
        <dbReference type="PROSITE" id="PS50931"/>
    </source>
</evidence>
<evidence type="ECO:0000256" key="1">
    <source>
        <dbReference type="ARBA" id="ARBA00009437"/>
    </source>
</evidence>
<reference evidence="6 7" key="1">
    <citation type="submission" date="2016-10" db="EMBL/GenBank/DDBJ databases">
        <authorList>
            <person name="de Groot N.N."/>
        </authorList>
    </citation>
    <scope>NUCLEOTIDE SEQUENCE [LARGE SCALE GENOMIC DNA]</scope>
    <source>
        <strain evidence="6 7">DSM 22012</strain>
    </source>
</reference>
<dbReference type="Gene3D" id="1.10.10.10">
    <property type="entry name" value="Winged helix-like DNA-binding domain superfamily/Winged helix DNA-binding domain"/>
    <property type="match status" value="1"/>
</dbReference>
<dbReference type="AlphaFoldDB" id="A0A1H6B758"/>
<dbReference type="PROSITE" id="PS50931">
    <property type="entry name" value="HTH_LYSR"/>
    <property type="match status" value="1"/>
</dbReference>
<dbReference type="InterPro" id="IPR036388">
    <property type="entry name" value="WH-like_DNA-bd_sf"/>
</dbReference>
<evidence type="ECO:0000256" key="2">
    <source>
        <dbReference type="ARBA" id="ARBA00023015"/>
    </source>
</evidence>
<accession>A0A1H6B758</accession>
<organism evidence="6 7">
    <name type="scientific">Marinobacterium lutimaris</name>
    <dbReference type="NCBI Taxonomy" id="568106"/>
    <lineage>
        <taxon>Bacteria</taxon>
        <taxon>Pseudomonadati</taxon>
        <taxon>Pseudomonadota</taxon>
        <taxon>Gammaproteobacteria</taxon>
        <taxon>Oceanospirillales</taxon>
        <taxon>Oceanospirillaceae</taxon>
        <taxon>Marinobacterium</taxon>
    </lineage>
</organism>